<organism evidence="1 2">
    <name type="scientific">Terriglobus albidus</name>
    <dbReference type="NCBI Taxonomy" id="1592106"/>
    <lineage>
        <taxon>Bacteria</taxon>
        <taxon>Pseudomonadati</taxon>
        <taxon>Acidobacteriota</taxon>
        <taxon>Terriglobia</taxon>
        <taxon>Terriglobales</taxon>
        <taxon>Acidobacteriaceae</taxon>
        <taxon>Terriglobus</taxon>
    </lineage>
</organism>
<reference evidence="1 2" key="1">
    <citation type="submission" date="2019-08" db="EMBL/GenBank/DDBJ databases">
        <title>Complete genome sequence of Terriglobus albidus strain ORNL.</title>
        <authorList>
            <person name="Podar M."/>
        </authorList>
    </citation>
    <scope>NUCLEOTIDE SEQUENCE [LARGE SCALE GENOMIC DNA]</scope>
    <source>
        <strain evidence="1 2">ORNL</strain>
    </source>
</reference>
<dbReference type="EMBL" id="CP042806">
    <property type="protein sequence ID" value="QEE27178.1"/>
    <property type="molecule type" value="Genomic_DNA"/>
</dbReference>
<sequence>MPPRDSADQIDPQQTASAITDFFQTYPHAAILEHGALLFDMRSAQWSLNTDHNRCTLHLWSEERNLTRRVLSAEARSSGLRLSVQRFGQPKPTTLDLVSKQERRLPTTRDAARRQYLRTLERVLVRNFPEWKPAGFSTAMDLERSFGPAYARGVITRGQQAWAVLGVGPEESAQTIDGVLTLGILWLQLCRERAMGKHLFAGLRMVVPAGTAALTLARMAWLNPRIAQWELYELDPRSEELTQREPADHGNLKTRLIHAPNPDTTRFDVAITKVMELVPAEARELVEQRLRSATELAFLLHGLEFARVVLRSAANSFAHTMEITVGAGANETVLEDANRESLRALVGELFQRRRAEGDSNDPLFRMQPERWMESRLRTSLPLMDEALRVSPVYTQVPAFAATDRGMLDLLGVTNGGRLAVLELKADEDLHLALQALDYWIRVRWHARLAAHETVNPLQQHGYFPGMALSQDAPLMYLVAPALRIHPATEIVLRHLKPEVEWHLIALDEHWRTEIRVTFRKHSPKV</sequence>
<proteinExistence type="predicted"/>
<protein>
    <recommendedName>
        <fullName evidence="3">DUF91 domain-containing protein</fullName>
    </recommendedName>
</protein>
<dbReference type="AlphaFoldDB" id="A0A5B9E5A2"/>
<evidence type="ECO:0000313" key="2">
    <source>
        <dbReference type="Proteomes" id="UP000321820"/>
    </source>
</evidence>
<gene>
    <name evidence="1" type="ORF">FTW19_03610</name>
</gene>
<accession>A0A5B9E5A2</accession>
<evidence type="ECO:0008006" key="3">
    <source>
        <dbReference type="Google" id="ProtNLM"/>
    </source>
</evidence>
<name>A0A5B9E5A2_9BACT</name>
<dbReference type="RefSeq" id="WP_147646371.1">
    <property type="nucleotide sequence ID" value="NZ_CP042806.1"/>
</dbReference>
<dbReference type="OrthoDB" id="101225at2"/>
<dbReference type="KEGG" id="talb:FTW19_03610"/>
<evidence type="ECO:0000313" key="1">
    <source>
        <dbReference type="EMBL" id="QEE27178.1"/>
    </source>
</evidence>
<keyword evidence="2" id="KW-1185">Reference proteome</keyword>
<dbReference type="Proteomes" id="UP000321820">
    <property type="component" value="Chromosome"/>
</dbReference>